<dbReference type="GeneID" id="38778455"/>
<dbReference type="EMBL" id="BFAD01000003">
    <property type="protein sequence ID" value="GBE81538.1"/>
    <property type="molecule type" value="Genomic_DNA"/>
</dbReference>
<gene>
    <name evidence="4" type="ORF">SCP_0312670</name>
</gene>
<name>A0A401GH98_9APHY</name>
<evidence type="ECO:0000313" key="4">
    <source>
        <dbReference type="EMBL" id="GBE81538.1"/>
    </source>
</evidence>
<keyword evidence="2" id="KW-0472">Membrane</keyword>
<dbReference type="InParanoid" id="A0A401GH98"/>
<evidence type="ECO:0000256" key="2">
    <source>
        <dbReference type="SAM" id="Phobius"/>
    </source>
</evidence>
<keyword evidence="3" id="KW-0732">Signal</keyword>
<evidence type="ECO:0000256" key="1">
    <source>
        <dbReference type="SAM" id="MobiDB-lite"/>
    </source>
</evidence>
<accession>A0A401GH98</accession>
<feature type="region of interest" description="Disordered" evidence="1">
    <location>
        <begin position="82"/>
        <end position="117"/>
    </location>
</feature>
<keyword evidence="2" id="KW-0812">Transmembrane</keyword>
<feature type="transmembrane region" description="Helical" evidence="2">
    <location>
        <begin position="199"/>
        <end position="224"/>
    </location>
</feature>
<proteinExistence type="predicted"/>
<protein>
    <recommendedName>
        <fullName evidence="6">Mid2 domain-containing protein</fullName>
    </recommendedName>
</protein>
<feature type="signal peptide" evidence="3">
    <location>
        <begin position="1"/>
        <end position="25"/>
    </location>
</feature>
<dbReference type="RefSeq" id="XP_027612451.1">
    <property type="nucleotide sequence ID" value="XM_027756650.1"/>
</dbReference>
<evidence type="ECO:0008006" key="6">
    <source>
        <dbReference type="Google" id="ProtNLM"/>
    </source>
</evidence>
<sequence>MLGSSRFSFAVLLHLAVCFLACANALPVLLPRQGNSTTIQTTNTYESPSGPMTETCSITLTPMAPGPNGESVVQEVKSCSVAPASSSGSDSGSAGVSDPSASSPVNPSTPSAAESTMVVTTPSVVPTTPAMSVVGLTTVPASAVPTGASAATSAATSSPVAASHTASATNNNTSLSTPAAANAENAVVTPFALPGTKILVLPVGLIIFCTVTGIGLVVFSVVTFERSRYRKTFRKRRLAEQGAAMGWGGMAPGIKN</sequence>
<dbReference type="STRING" id="139825.A0A401GH98"/>
<evidence type="ECO:0000256" key="3">
    <source>
        <dbReference type="SAM" id="SignalP"/>
    </source>
</evidence>
<keyword evidence="2" id="KW-1133">Transmembrane helix</keyword>
<evidence type="ECO:0000313" key="5">
    <source>
        <dbReference type="Proteomes" id="UP000287166"/>
    </source>
</evidence>
<organism evidence="4 5">
    <name type="scientific">Sparassis crispa</name>
    <dbReference type="NCBI Taxonomy" id="139825"/>
    <lineage>
        <taxon>Eukaryota</taxon>
        <taxon>Fungi</taxon>
        <taxon>Dikarya</taxon>
        <taxon>Basidiomycota</taxon>
        <taxon>Agaricomycotina</taxon>
        <taxon>Agaricomycetes</taxon>
        <taxon>Polyporales</taxon>
        <taxon>Sparassidaceae</taxon>
        <taxon>Sparassis</taxon>
    </lineage>
</organism>
<reference evidence="4 5" key="1">
    <citation type="journal article" date="2018" name="Sci. Rep.">
        <title>Genome sequence of the cauliflower mushroom Sparassis crispa (Hanabiratake) and its association with beneficial usage.</title>
        <authorList>
            <person name="Kiyama R."/>
            <person name="Furutani Y."/>
            <person name="Kawaguchi K."/>
            <person name="Nakanishi T."/>
        </authorList>
    </citation>
    <scope>NUCLEOTIDE SEQUENCE [LARGE SCALE GENOMIC DNA]</scope>
</reference>
<keyword evidence="5" id="KW-1185">Reference proteome</keyword>
<dbReference type="AlphaFoldDB" id="A0A401GH98"/>
<feature type="compositionally biased region" description="Low complexity" evidence="1">
    <location>
        <begin position="82"/>
        <end position="105"/>
    </location>
</feature>
<dbReference type="OrthoDB" id="2596908at2759"/>
<feature type="chain" id="PRO_5019165619" description="Mid2 domain-containing protein" evidence="3">
    <location>
        <begin position="26"/>
        <end position="256"/>
    </location>
</feature>
<comment type="caution">
    <text evidence="4">The sequence shown here is derived from an EMBL/GenBank/DDBJ whole genome shotgun (WGS) entry which is preliminary data.</text>
</comment>
<dbReference type="Proteomes" id="UP000287166">
    <property type="component" value="Unassembled WGS sequence"/>
</dbReference>